<proteinExistence type="predicted"/>
<accession>X0UPC8</accession>
<gene>
    <name evidence="1" type="ORF">S01H1_42552</name>
</gene>
<comment type="caution">
    <text evidence="1">The sequence shown here is derived from an EMBL/GenBank/DDBJ whole genome shotgun (WGS) entry which is preliminary data.</text>
</comment>
<dbReference type="AlphaFoldDB" id="X0UPC8"/>
<protein>
    <submittedName>
        <fullName evidence="1">Uncharacterized protein</fullName>
    </submittedName>
</protein>
<reference evidence="1" key="1">
    <citation type="journal article" date="2014" name="Front. Microbiol.">
        <title>High frequency of phylogenetically diverse reductive dehalogenase-homologous genes in deep subseafloor sedimentary metagenomes.</title>
        <authorList>
            <person name="Kawai M."/>
            <person name="Futagami T."/>
            <person name="Toyoda A."/>
            <person name="Takaki Y."/>
            <person name="Nishi S."/>
            <person name="Hori S."/>
            <person name="Arai W."/>
            <person name="Tsubouchi T."/>
            <person name="Morono Y."/>
            <person name="Uchiyama I."/>
            <person name="Ito T."/>
            <person name="Fujiyama A."/>
            <person name="Inagaki F."/>
            <person name="Takami H."/>
        </authorList>
    </citation>
    <scope>NUCLEOTIDE SEQUENCE</scope>
    <source>
        <strain evidence="1">Expedition CK06-06</strain>
    </source>
</reference>
<name>X0UPC8_9ZZZZ</name>
<sequence length="43" mass="5135">MDGKNSRKDVWLKYCEECVKSKIDKNVPQEFKEEPRETKDTDS</sequence>
<dbReference type="EMBL" id="BARS01027066">
    <property type="protein sequence ID" value="GAG07674.1"/>
    <property type="molecule type" value="Genomic_DNA"/>
</dbReference>
<organism evidence="1">
    <name type="scientific">marine sediment metagenome</name>
    <dbReference type="NCBI Taxonomy" id="412755"/>
    <lineage>
        <taxon>unclassified sequences</taxon>
        <taxon>metagenomes</taxon>
        <taxon>ecological metagenomes</taxon>
    </lineage>
</organism>
<evidence type="ECO:0000313" key="1">
    <source>
        <dbReference type="EMBL" id="GAG07674.1"/>
    </source>
</evidence>